<gene>
    <name evidence="2" type="ORF">rCG_62501</name>
</gene>
<protein>
    <submittedName>
        <fullName evidence="2">RCG62501, isoform CRA_a</fullName>
    </submittedName>
</protein>
<dbReference type="EMBL" id="CH473976">
    <property type="protein sequence ID" value="EDM00731.1"/>
    <property type="molecule type" value="Genomic_DNA"/>
</dbReference>
<feature type="region of interest" description="Disordered" evidence="1">
    <location>
        <begin position="1"/>
        <end position="44"/>
    </location>
</feature>
<feature type="region of interest" description="Disordered" evidence="1">
    <location>
        <begin position="95"/>
        <end position="123"/>
    </location>
</feature>
<proteinExistence type="predicted"/>
<name>A6J658_RAT</name>
<feature type="compositionally biased region" description="Basic and acidic residues" evidence="1">
    <location>
        <begin position="105"/>
        <end position="123"/>
    </location>
</feature>
<sequence>MLTSCGTDSSTVEDQGSENRPSSTGSLQGKLYQFPGAEGRTGERLARLQKSDATRLLSRTYASVFVTKFPRAPATDLSLIPTSCPQCSGMAQGGILSRGSLSASGEDRQPFWTTDQKEDLTSP</sequence>
<evidence type="ECO:0000256" key="1">
    <source>
        <dbReference type="SAM" id="MobiDB-lite"/>
    </source>
</evidence>
<evidence type="ECO:0000313" key="3">
    <source>
        <dbReference type="Proteomes" id="UP000234681"/>
    </source>
</evidence>
<feature type="compositionally biased region" description="Polar residues" evidence="1">
    <location>
        <begin position="1"/>
        <end position="27"/>
    </location>
</feature>
<evidence type="ECO:0000313" key="2">
    <source>
        <dbReference type="EMBL" id="EDM00731.1"/>
    </source>
</evidence>
<reference evidence="2 3" key="1">
    <citation type="submission" date="2005-09" db="EMBL/GenBank/DDBJ databases">
        <authorList>
            <person name="Mural R.J."/>
            <person name="Li P.W."/>
            <person name="Adams M.D."/>
            <person name="Amanatides P.G."/>
            <person name="Baden-Tillson H."/>
            <person name="Barnstead M."/>
            <person name="Chin S.H."/>
            <person name="Dew I."/>
            <person name="Evans C.A."/>
            <person name="Ferriera S."/>
            <person name="Flanigan M."/>
            <person name="Fosler C."/>
            <person name="Glodek A."/>
            <person name="Gu Z."/>
            <person name="Holt R.A."/>
            <person name="Jennings D."/>
            <person name="Kraft C.L."/>
            <person name="Lu F."/>
            <person name="Nguyen T."/>
            <person name="Nusskern D.R."/>
            <person name="Pfannkoch C.M."/>
            <person name="Sitter C."/>
            <person name="Sutton G.G."/>
            <person name="Venter J.C."/>
            <person name="Wang Z."/>
            <person name="Woodage T."/>
            <person name="Zheng X.H."/>
            <person name="Zhong F."/>
        </authorList>
    </citation>
    <scope>NUCLEOTIDE SEQUENCE [LARGE SCALE GENOMIC DNA]</scope>
    <source>
        <strain>BN</strain>
        <strain evidence="3">Sprague-Dawley</strain>
    </source>
</reference>
<dbReference type="Proteomes" id="UP000234681">
    <property type="component" value="Chromosome 2"/>
</dbReference>
<accession>A6J658</accession>
<dbReference type="AlphaFoldDB" id="A6J658"/>
<organism evidence="2 3">
    <name type="scientific">Rattus norvegicus</name>
    <name type="common">Rat</name>
    <dbReference type="NCBI Taxonomy" id="10116"/>
    <lineage>
        <taxon>Eukaryota</taxon>
        <taxon>Metazoa</taxon>
        <taxon>Chordata</taxon>
        <taxon>Craniata</taxon>
        <taxon>Vertebrata</taxon>
        <taxon>Euteleostomi</taxon>
        <taxon>Mammalia</taxon>
        <taxon>Eutheria</taxon>
        <taxon>Euarchontoglires</taxon>
        <taxon>Glires</taxon>
        <taxon>Rodentia</taxon>
        <taxon>Myomorpha</taxon>
        <taxon>Muroidea</taxon>
        <taxon>Muridae</taxon>
        <taxon>Murinae</taxon>
        <taxon>Rattus</taxon>
    </lineage>
</organism>